<gene>
    <name evidence="1" type="ORF">LCGC14_1591240</name>
</gene>
<dbReference type="AlphaFoldDB" id="A0A0F9IE98"/>
<dbReference type="EMBL" id="LAZR01012638">
    <property type="protein sequence ID" value="KKM25797.1"/>
    <property type="molecule type" value="Genomic_DNA"/>
</dbReference>
<protein>
    <submittedName>
        <fullName evidence="1">Uncharacterized protein</fullName>
    </submittedName>
</protein>
<proteinExistence type="predicted"/>
<reference evidence="1" key="1">
    <citation type="journal article" date="2015" name="Nature">
        <title>Complex archaea that bridge the gap between prokaryotes and eukaryotes.</title>
        <authorList>
            <person name="Spang A."/>
            <person name="Saw J.H."/>
            <person name="Jorgensen S.L."/>
            <person name="Zaremba-Niedzwiedzka K."/>
            <person name="Martijn J."/>
            <person name="Lind A.E."/>
            <person name="van Eijk R."/>
            <person name="Schleper C."/>
            <person name="Guy L."/>
            <person name="Ettema T.J."/>
        </authorList>
    </citation>
    <scope>NUCLEOTIDE SEQUENCE</scope>
</reference>
<sequence>MLALTEEQIKMIKEEAYSTTIKRIRDMAETLLAVETLEYHDMNWLSGDPKTRNEQKQVLIRNIIAIT</sequence>
<accession>A0A0F9IE98</accession>
<evidence type="ECO:0000313" key="1">
    <source>
        <dbReference type="EMBL" id="KKM25797.1"/>
    </source>
</evidence>
<organism evidence="1">
    <name type="scientific">marine sediment metagenome</name>
    <dbReference type="NCBI Taxonomy" id="412755"/>
    <lineage>
        <taxon>unclassified sequences</taxon>
        <taxon>metagenomes</taxon>
        <taxon>ecological metagenomes</taxon>
    </lineage>
</organism>
<name>A0A0F9IE98_9ZZZZ</name>
<comment type="caution">
    <text evidence="1">The sequence shown here is derived from an EMBL/GenBank/DDBJ whole genome shotgun (WGS) entry which is preliminary data.</text>
</comment>